<keyword evidence="2" id="KW-1185">Reference proteome</keyword>
<dbReference type="AlphaFoldDB" id="A0AAN8T0Q7"/>
<dbReference type="Proteomes" id="UP001371456">
    <property type="component" value="Unassembled WGS sequence"/>
</dbReference>
<gene>
    <name evidence="1" type="ORF">RDI58_026719</name>
</gene>
<accession>A0AAN8T0Q7</accession>
<proteinExistence type="predicted"/>
<evidence type="ECO:0000313" key="2">
    <source>
        <dbReference type="Proteomes" id="UP001371456"/>
    </source>
</evidence>
<organism evidence="1 2">
    <name type="scientific">Solanum bulbocastanum</name>
    <name type="common">Wild potato</name>
    <dbReference type="NCBI Taxonomy" id="147425"/>
    <lineage>
        <taxon>Eukaryota</taxon>
        <taxon>Viridiplantae</taxon>
        <taxon>Streptophyta</taxon>
        <taxon>Embryophyta</taxon>
        <taxon>Tracheophyta</taxon>
        <taxon>Spermatophyta</taxon>
        <taxon>Magnoliopsida</taxon>
        <taxon>eudicotyledons</taxon>
        <taxon>Gunneridae</taxon>
        <taxon>Pentapetalae</taxon>
        <taxon>asterids</taxon>
        <taxon>lamiids</taxon>
        <taxon>Solanales</taxon>
        <taxon>Solanaceae</taxon>
        <taxon>Solanoideae</taxon>
        <taxon>Solaneae</taxon>
        <taxon>Solanum</taxon>
    </lineage>
</organism>
<protein>
    <submittedName>
        <fullName evidence="1">Uncharacterized protein</fullName>
    </submittedName>
</protein>
<name>A0AAN8T0Q7_SOLBU</name>
<sequence>MNSGARFHASDFLHHRLTIHSDDGQLHKRCALFHYNKCSAGSKHLISLKVSGSLKHLISLKVSGSLLNSR</sequence>
<dbReference type="EMBL" id="JBANQN010000011">
    <property type="protein sequence ID" value="KAK6775718.1"/>
    <property type="molecule type" value="Genomic_DNA"/>
</dbReference>
<comment type="caution">
    <text evidence="1">The sequence shown here is derived from an EMBL/GenBank/DDBJ whole genome shotgun (WGS) entry which is preliminary data.</text>
</comment>
<reference evidence="1 2" key="1">
    <citation type="submission" date="2024-02" db="EMBL/GenBank/DDBJ databases">
        <title>de novo genome assembly of Solanum bulbocastanum strain 11H21.</title>
        <authorList>
            <person name="Hosaka A.J."/>
        </authorList>
    </citation>
    <scope>NUCLEOTIDE SEQUENCE [LARGE SCALE GENOMIC DNA]</scope>
    <source>
        <tissue evidence="1">Young leaves</tissue>
    </source>
</reference>
<evidence type="ECO:0000313" key="1">
    <source>
        <dbReference type="EMBL" id="KAK6775718.1"/>
    </source>
</evidence>